<dbReference type="AlphaFoldDB" id="A0A6J5D082"/>
<feature type="region of interest" description="Disordered" evidence="1">
    <location>
        <begin position="44"/>
        <end position="115"/>
    </location>
</feature>
<sequence length="175" mass="18204">MNPLPTAARVSGAAVVLALSGCYYPYPYGYYGAAPYPAAYPTTPGPSAATQRDPALGPGYAPAGPEAEAQGADPNANDANNDGEAPPPIAQSQMPPQGPGQGPEQGPGQGPAPYTVYAPPPPVAVAPAYYPPYPAYPAYYPYPYPYPAYYGYGPGWWGPSISFGFGFHGGYHHHH</sequence>
<feature type="compositionally biased region" description="Low complexity" evidence="1">
    <location>
        <begin position="44"/>
        <end position="84"/>
    </location>
</feature>
<feature type="compositionally biased region" description="Gly residues" evidence="1">
    <location>
        <begin position="99"/>
        <end position="109"/>
    </location>
</feature>
<dbReference type="RefSeq" id="WP_175224605.1">
    <property type="nucleotide sequence ID" value="NZ_CADIKH010000002.1"/>
</dbReference>
<evidence type="ECO:0000256" key="1">
    <source>
        <dbReference type="SAM" id="MobiDB-lite"/>
    </source>
</evidence>
<name>A0A6J5D082_9BURK</name>
<evidence type="ECO:0000313" key="3">
    <source>
        <dbReference type="Proteomes" id="UP000494363"/>
    </source>
</evidence>
<organism evidence="2 3">
    <name type="scientific">Paraburkholderia humisilvae</name>
    <dbReference type="NCBI Taxonomy" id="627669"/>
    <lineage>
        <taxon>Bacteria</taxon>
        <taxon>Pseudomonadati</taxon>
        <taxon>Pseudomonadota</taxon>
        <taxon>Betaproteobacteria</taxon>
        <taxon>Burkholderiales</taxon>
        <taxon>Burkholderiaceae</taxon>
        <taxon>Paraburkholderia</taxon>
    </lineage>
</organism>
<dbReference type="Proteomes" id="UP000494363">
    <property type="component" value="Unassembled WGS sequence"/>
</dbReference>
<keyword evidence="3" id="KW-1185">Reference proteome</keyword>
<proteinExistence type="predicted"/>
<dbReference type="EMBL" id="CADIKH010000002">
    <property type="protein sequence ID" value="CAB3747263.1"/>
    <property type="molecule type" value="Genomic_DNA"/>
</dbReference>
<reference evidence="2 3" key="1">
    <citation type="submission" date="2020-04" db="EMBL/GenBank/DDBJ databases">
        <authorList>
            <person name="De Canck E."/>
        </authorList>
    </citation>
    <scope>NUCLEOTIDE SEQUENCE [LARGE SCALE GENOMIC DNA]</scope>
    <source>
        <strain evidence="2 3">LMG 29542</strain>
    </source>
</reference>
<accession>A0A6J5D082</accession>
<gene>
    <name evidence="2" type="ORF">LMG29542_00373</name>
</gene>
<protein>
    <submittedName>
        <fullName evidence="2">Uncharacterized protein</fullName>
    </submittedName>
</protein>
<evidence type="ECO:0000313" key="2">
    <source>
        <dbReference type="EMBL" id="CAB3747263.1"/>
    </source>
</evidence>